<proteinExistence type="predicted"/>
<accession>A0A4V5MPH2</accession>
<comment type="caution">
    <text evidence="2">The sequence shown here is derived from an EMBL/GenBank/DDBJ whole genome shotgun (WGS) entry which is preliminary data.</text>
</comment>
<keyword evidence="3" id="KW-1185">Reference proteome</keyword>
<gene>
    <name evidence="2" type="ORF">FAZ21_15590</name>
</gene>
<keyword evidence="1" id="KW-0812">Transmembrane</keyword>
<evidence type="ECO:0000313" key="2">
    <source>
        <dbReference type="EMBL" id="TJZ68628.1"/>
    </source>
</evidence>
<sequence>MGWLIEPKKLLGLSIGVSVGFAILATCAMTLFAGSAATDLIWQTYVFALLVSMAFGALFFVFFGVFVPAFRPARNSLGQMIPMGKPYQDDYDANRH</sequence>
<keyword evidence="1" id="KW-0472">Membrane</keyword>
<name>A0A4V5MPH2_9NEIS</name>
<reference evidence="2 3" key="1">
    <citation type="submission" date="2019-04" db="EMBL/GenBank/DDBJ databases">
        <title>Chitiniphilus eburnea sp. nov., a novel chitinolytic bacterium isolated from aquaculture sludge.</title>
        <authorList>
            <person name="Sheng M."/>
        </authorList>
    </citation>
    <scope>NUCLEOTIDE SEQUENCE [LARGE SCALE GENOMIC DNA]</scope>
    <source>
        <strain evidence="2 3">HX-2-15</strain>
    </source>
</reference>
<dbReference type="RefSeq" id="WP_136774371.1">
    <property type="nucleotide sequence ID" value="NZ_CP156074.1"/>
</dbReference>
<dbReference type="EMBL" id="SUMF01000023">
    <property type="protein sequence ID" value="TJZ68628.1"/>
    <property type="molecule type" value="Genomic_DNA"/>
</dbReference>
<organism evidence="2 3">
    <name type="scientific">Chitiniphilus eburneus</name>
    <dbReference type="NCBI Taxonomy" id="2571148"/>
    <lineage>
        <taxon>Bacteria</taxon>
        <taxon>Pseudomonadati</taxon>
        <taxon>Pseudomonadota</taxon>
        <taxon>Betaproteobacteria</taxon>
        <taxon>Neisseriales</taxon>
        <taxon>Chitinibacteraceae</taxon>
        <taxon>Chitiniphilus</taxon>
    </lineage>
</organism>
<feature type="transmembrane region" description="Helical" evidence="1">
    <location>
        <begin position="45"/>
        <end position="70"/>
    </location>
</feature>
<protein>
    <submittedName>
        <fullName evidence="2">Uncharacterized protein</fullName>
    </submittedName>
</protein>
<dbReference type="Proteomes" id="UP000310016">
    <property type="component" value="Unassembled WGS sequence"/>
</dbReference>
<keyword evidence="1" id="KW-1133">Transmembrane helix</keyword>
<evidence type="ECO:0000256" key="1">
    <source>
        <dbReference type="SAM" id="Phobius"/>
    </source>
</evidence>
<dbReference type="AlphaFoldDB" id="A0A4V5MPH2"/>
<evidence type="ECO:0000313" key="3">
    <source>
        <dbReference type="Proteomes" id="UP000310016"/>
    </source>
</evidence>
<feature type="transmembrane region" description="Helical" evidence="1">
    <location>
        <begin position="12"/>
        <end position="33"/>
    </location>
</feature>